<reference evidence="3" key="1">
    <citation type="submission" date="2021-06" db="EMBL/GenBank/DDBJ databases">
        <authorList>
            <person name="Kallberg Y."/>
            <person name="Tangrot J."/>
            <person name="Rosling A."/>
        </authorList>
    </citation>
    <scope>NUCLEOTIDE SEQUENCE</scope>
    <source>
        <strain evidence="3">IA702</strain>
    </source>
</reference>
<dbReference type="PANTHER" id="PTHR46306:SF1">
    <property type="entry name" value="BTB_POZ DOMAIN-CONTAINING PROTEIN 9"/>
    <property type="match status" value="1"/>
</dbReference>
<sequence length="508" mass="58640">MASFTPMHDAQTSQQSSFAPPLITKQMSDIELIEILSRDFDILLDDADDYNVAIYAGKEPETKVLGAHSVILRARSSFFRQALSSGWATKKDNLIVLKKPSISPDIFKIILRYIYNGRMSFDMVKDNATILDILIAAEELCLPELCDCIQDHLRNNNDEWLKKNFALVYRTAAFNDNFKKLQTYCDQIVQDFPELVFKANDFLDIDERVLLLLLKRSDIRMDEVDIWDHTLRWGVSQTRNLERDISKWTYSDFTVLRTALCRITPLINFSQMHSVDFYNKVKPFRRVLPTDLYEDLLHYYLVPGNQLTSARLAPARMKSTIIDWRHAALISSWIDRKDENISANGFIPYTSAGIPYEFRLFLRGSRDGFSTTTFHDRCDSQSHTVTVIKVRDSSEILGGYNPIPWKKQGFDEWQETPDSFLFSFSDETLQNALVSRVQEVTRAVHSMPSFGPSFGISDLQMKESVKDNFICTAKKMSYERPIRKKQEAFAIDDYEVFQVIAKKIPVPP</sequence>
<accession>A0A9N9A9G9</accession>
<dbReference type="InterPro" id="IPR006571">
    <property type="entry name" value="TLDc_dom"/>
</dbReference>
<dbReference type="EMBL" id="CAJVPJ010000414">
    <property type="protein sequence ID" value="CAG8522269.1"/>
    <property type="molecule type" value="Genomic_DNA"/>
</dbReference>
<dbReference type="InterPro" id="IPR011333">
    <property type="entry name" value="SKP1/BTB/POZ_sf"/>
</dbReference>
<dbReference type="Pfam" id="PF07534">
    <property type="entry name" value="TLD"/>
    <property type="match status" value="1"/>
</dbReference>
<evidence type="ECO:0000259" key="2">
    <source>
        <dbReference type="PROSITE" id="PS51886"/>
    </source>
</evidence>
<dbReference type="Pfam" id="PF00651">
    <property type="entry name" value="BTB"/>
    <property type="match status" value="1"/>
</dbReference>
<name>A0A9N9A9G9_9GLOM</name>
<organism evidence="3 4">
    <name type="scientific">Paraglomus occultum</name>
    <dbReference type="NCBI Taxonomy" id="144539"/>
    <lineage>
        <taxon>Eukaryota</taxon>
        <taxon>Fungi</taxon>
        <taxon>Fungi incertae sedis</taxon>
        <taxon>Mucoromycota</taxon>
        <taxon>Glomeromycotina</taxon>
        <taxon>Glomeromycetes</taxon>
        <taxon>Paraglomerales</taxon>
        <taxon>Paraglomeraceae</taxon>
        <taxon>Paraglomus</taxon>
    </lineage>
</organism>
<dbReference type="GO" id="GO:0005737">
    <property type="term" value="C:cytoplasm"/>
    <property type="evidence" value="ECO:0007669"/>
    <property type="project" value="TreeGrafter"/>
</dbReference>
<comment type="caution">
    <text evidence="3">The sequence shown here is derived from an EMBL/GenBank/DDBJ whole genome shotgun (WGS) entry which is preliminary data.</text>
</comment>
<dbReference type="Gene3D" id="3.30.710.10">
    <property type="entry name" value="Potassium Channel Kv1.1, Chain A"/>
    <property type="match status" value="1"/>
</dbReference>
<dbReference type="Proteomes" id="UP000789572">
    <property type="component" value="Unassembled WGS sequence"/>
</dbReference>
<evidence type="ECO:0000313" key="3">
    <source>
        <dbReference type="EMBL" id="CAG8522269.1"/>
    </source>
</evidence>
<dbReference type="SMART" id="SM00225">
    <property type="entry name" value="BTB"/>
    <property type="match status" value="1"/>
</dbReference>
<dbReference type="InterPro" id="IPR052407">
    <property type="entry name" value="BTB_POZ_domain_cont_9"/>
</dbReference>
<evidence type="ECO:0000259" key="1">
    <source>
        <dbReference type="PROSITE" id="PS50097"/>
    </source>
</evidence>
<dbReference type="PROSITE" id="PS51886">
    <property type="entry name" value="TLDC"/>
    <property type="match status" value="1"/>
</dbReference>
<feature type="domain" description="TLDc" evidence="2">
    <location>
        <begin position="320"/>
        <end position="500"/>
    </location>
</feature>
<protein>
    <submittedName>
        <fullName evidence="3">7575_t:CDS:1</fullName>
    </submittedName>
</protein>
<dbReference type="SUPFAM" id="SSF54695">
    <property type="entry name" value="POZ domain"/>
    <property type="match status" value="1"/>
</dbReference>
<dbReference type="PANTHER" id="PTHR46306">
    <property type="entry name" value="BTB/POZ DOMAIN-CONTAINING PROTEIN 9"/>
    <property type="match status" value="1"/>
</dbReference>
<feature type="domain" description="BTB" evidence="1">
    <location>
        <begin position="50"/>
        <end position="123"/>
    </location>
</feature>
<dbReference type="PROSITE" id="PS50097">
    <property type="entry name" value="BTB"/>
    <property type="match status" value="1"/>
</dbReference>
<dbReference type="InterPro" id="IPR000210">
    <property type="entry name" value="BTB/POZ_dom"/>
</dbReference>
<keyword evidence="4" id="KW-1185">Reference proteome</keyword>
<gene>
    <name evidence="3" type="ORF">POCULU_LOCUS3634</name>
</gene>
<dbReference type="AlphaFoldDB" id="A0A9N9A9G9"/>
<evidence type="ECO:0000313" key="4">
    <source>
        <dbReference type="Proteomes" id="UP000789572"/>
    </source>
</evidence>
<proteinExistence type="predicted"/>
<dbReference type="OrthoDB" id="2435836at2759"/>